<evidence type="ECO:0000259" key="1">
    <source>
        <dbReference type="PROSITE" id="PS51459"/>
    </source>
</evidence>
<dbReference type="PROSITE" id="PS51459">
    <property type="entry name" value="FIDO"/>
    <property type="match status" value="1"/>
</dbReference>
<dbReference type="Gene3D" id="1.20.120.1870">
    <property type="entry name" value="Fic/DOC protein, Fido domain"/>
    <property type="match status" value="1"/>
</dbReference>
<proteinExistence type="predicted"/>
<reference evidence="2 3" key="1">
    <citation type="journal article" date="2016" name="Nat. Commun.">
        <title>Thousands of microbial genomes shed light on interconnected biogeochemical processes in an aquifer system.</title>
        <authorList>
            <person name="Anantharaman K."/>
            <person name="Brown C.T."/>
            <person name="Hug L.A."/>
            <person name="Sharon I."/>
            <person name="Castelle C.J."/>
            <person name="Probst A.J."/>
            <person name="Thomas B.C."/>
            <person name="Singh A."/>
            <person name="Wilkins M.J."/>
            <person name="Karaoz U."/>
            <person name="Brodie E.L."/>
            <person name="Williams K.H."/>
            <person name="Hubbard S.S."/>
            <person name="Banfield J.F."/>
        </authorList>
    </citation>
    <scope>NUCLEOTIDE SEQUENCE [LARGE SCALE GENOMIC DNA]</scope>
</reference>
<dbReference type="Proteomes" id="UP000177871">
    <property type="component" value="Unassembled WGS sequence"/>
</dbReference>
<dbReference type="NCBIfam" id="TIGR01550">
    <property type="entry name" value="DOC_P1"/>
    <property type="match status" value="1"/>
</dbReference>
<gene>
    <name evidence="2" type="ORF">A2721_01745</name>
</gene>
<dbReference type="PIRSF" id="PIRSF018297">
    <property type="entry name" value="Doc"/>
    <property type="match status" value="1"/>
</dbReference>
<sequence length="140" mass="16265">MYYLSLNDAIRIHDEMVSSYGGTLGIRDEKLLESAVFRCQASFGGEDLYRDIFEKAAAIFHGIIFDHPFIDGNKRAAVACAIEFLERNAQVFIASNDEVVAFPLWVERNRPEIEEIARWFKRRCRRLTKRRKSEEDSKSD</sequence>
<feature type="domain" description="Fido" evidence="1">
    <location>
        <begin position="4"/>
        <end position="122"/>
    </location>
</feature>
<dbReference type="InterPro" id="IPR003812">
    <property type="entry name" value="Fido"/>
</dbReference>
<accession>A0A1F6A1D8</accession>
<dbReference type="InterPro" id="IPR036597">
    <property type="entry name" value="Fido-like_dom_sf"/>
</dbReference>
<dbReference type="STRING" id="1798381.A2721_01745"/>
<dbReference type="PANTHER" id="PTHR39426">
    <property type="entry name" value="HOMOLOGY TO DEATH-ON-CURING PROTEIN OF PHAGE P1"/>
    <property type="match status" value="1"/>
</dbReference>
<name>A0A1F6A1D8_9BACT</name>
<dbReference type="Pfam" id="PF02661">
    <property type="entry name" value="Fic"/>
    <property type="match status" value="1"/>
</dbReference>
<dbReference type="PANTHER" id="PTHR39426:SF1">
    <property type="entry name" value="HOMOLOGY TO DEATH-ON-CURING PROTEIN OF PHAGE P1"/>
    <property type="match status" value="1"/>
</dbReference>
<evidence type="ECO:0000313" key="2">
    <source>
        <dbReference type="EMBL" id="OGG18491.1"/>
    </source>
</evidence>
<organism evidence="2 3">
    <name type="scientific">Candidatus Gottesmanbacteria bacterium RIFCSPHIGHO2_01_FULL_47_48</name>
    <dbReference type="NCBI Taxonomy" id="1798381"/>
    <lineage>
        <taxon>Bacteria</taxon>
        <taxon>Candidatus Gottesmaniibacteriota</taxon>
    </lineage>
</organism>
<evidence type="ECO:0000313" key="3">
    <source>
        <dbReference type="Proteomes" id="UP000177871"/>
    </source>
</evidence>
<comment type="caution">
    <text evidence="2">The sequence shown here is derived from an EMBL/GenBank/DDBJ whole genome shotgun (WGS) entry which is preliminary data.</text>
</comment>
<dbReference type="SUPFAM" id="SSF140931">
    <property type="entry name" value="Fic-like"/>
    <property type="match status" value="1"/>
</dbReference>
<dbReference type="InterPro" id="IPR053737">
    <property type="entry name" value="Type_II_TA_Toxin"/>
</dbReference>
<dbReference type="EMBL" id="MFJK01000014">
    <property type="protein sequence ID" value="OGG18491.1"/>
    <property type="molecule type" value="Genomic_DNA"/>
</dbReference>
<protein>
    <recommendedName>
        <fullName evidence="1">Fido domain-containing protein</fullName>
    </recommendedName>
</protein>
<dbReference type="GO" id="GO:0016301">
    <property type="term" value="F:kinase activity"/>
    <property type="evidence" value="ECO:0007669"/>
    <property type="project" value="InterPro"/>
</dbReference>
<dbReference type="InterPro" id="IPR006440">
    <property type="entry name" value="Doc"/>
</dbReference>
<dbReference type="AlphaFoldDB" id="A0A1F6A1D8"/>